<comment type="pathway">
    <text evidence="1">tRNA modification; 5-methoxycarbonylmethyl-2-thiouridine-tRNA biosynthesis.</text>
</comment>
<feature type="compositionally biased region" description="Polar residues" evidence="3">
    <location>
        <begin position="89"/>
        <end position="100"/>
    </location>
</feature>
<feature type="region of interest" description="Disordered" evidence="3">
    <location>
        <begin position="157"/>
        <end position="242"/>
    </location>
</feature>
<evidence type="ECO:0000256" key="1">
    <source>
        <dbReference type="ARBA" id="ARBA00005043"/>
    </source>
</evidence>
<dbReference type="InterPro" id="IPR018627">
    <property type="entry name" value="ELP6"/>
</dbReference>
<comment type="similarity">
    <text evidence="2">Belongs to the ELP6 family.</text>
</comment>
<dbReference type="EMBL" id="ML991878">
    <property type="protein sequence ID" value="KAF2229047.1"/>
    <property type="molecule type" value="Genomic_DNA"/>
</dbReference>
<feature type="region of interest" description="Disordered" evidence="3">
    <location>
        <begin position="78"/>
        <end position="104"/>
    </location>
</feature>
<dbReference type="Gene3D" id="3.40.50.300">
    <property type="entry name" value="P-loop containing nucleotide triphosphate hydrolases"/>
    <property type="match status" value="1"/>
</dbReference>
<feature type="region of interest" description="Disordered" evidence="3">
    <location>
        <begin position="343"/>
        <end position="374"/>
    </location>
</feature>
<feature type="compositionally biased region" description="Low complexity" evidence="3">
    <location>
        <begin position="162"/>
        <end position="194"/>
    </location>
</feature>
<dbReference type="GO" id="GO:0033588">
    <property type="term" value="C:elongator holoenzyme complex"/>
    <property type="evidence" value="ECO:0007669"/>
    <property type="project" value="InterPro"/>
</dbReference>
<feature type="region of interest" description="Disordered" evidence="3">
    <location>
        <begin position="271"/>
        <end position="294"/>
    </location>
</feature>
<evidence type="ECO:0000256" key="3">
    <source>
        <dbReference type="SAM" id="MobiDB-lite"/>
    </source>
</evidence>
<dbReference type="InterPro" id="IPR027417">
    <property type="entry name" value="P-loop_NTPase"/>
</dbReference>
<dbReference type="AlphaFoldDB" id="A0A6A6GTN6"/>
<evidence type="ECO:0000256" key="2">
    <source>
        <dbReference type="ARBA" id="ARBA00008837"/>
    </source>
</evidence>
<evidence type="ECO:0000313" key="5">
    <source>
        <dbReference type="Proteomes" id="UP000800092"/>
    </source>
</evidence>
<feature type="compositionally biased region" description="Pro residues" evidence="3">
    <location>
        <begin position="195"/>
        <end position="213"/>
    </location>
</feature>
<feature type="compositionally biased region" description="Low complexity" evidence="3">
    <location>
        <begin position="343"/>
        <end position="352"/>
    </location>
</feature>
<gene>
    <name evidence="4" type="ORF">EV356DRAFT_24306</name>
</gene>
<proteinExistence type="inferred from homology"/>
<evidence type="ECO:0000313" key="4">
    <source>
        <dbReference type="EMBL" id="KAF2229047.1"/>
    </source>
</evidence>
<organism evidence="4 5">
    <name type="scientific">Viridothelium virens</name>
    <name type="common">Speckled blister lichen</name>
    <name type="synonym">Trypethelium virens</name>
    <dbReference type="NCBI Taxonomy" id="1048519"/>
    <lineage>
        <taxon>Eukaryota</taxon>
        <taxon>Fungi</taxon>
        <taxon>Dikarya</taxon>
        <taxon>Ascomycota</taxon>
        <taxon>Pezizomycotina</taxon>
        <taxon>Dothideomycetes</taxon>
        <taxon>Dothideomycetes incertae sedis</taxon>
        <taxon>Trypetheliales</taxon>
        <taxon>Trypetheliaceae</taxon>
        <taxon>Viridothelium</taxon>
    </lineage>
</organism>
<accession>A0A6A6GTN6</accession>
<dbReference type="GO" id="GO:0002098">
    <property type="term" value="P:tRNA wobble uridine modification"/>
    <property type="evidence" value="ECO:0007669"/>
    <property type="project" value="InterPro"/>
</dbReference>
<dbReference type="OrthoDB" id="9995306at2759"/>
<dbReference type="PANTHER" id="PTHR16184">
    <property type="entry name" value="ELONGATOR COMPLEX PROTEIN 6"/>
    <property type="match status" value="1"/>
</dbReference>
<dbReference type="Proteomes" id="UP000800092">
    <property type="component" value="Unassembled WGS sequence"/>
</dbReference>
<protein>
    <submittedName>
        <fullName evidence="4">Uncharacterized protein</fullName>
    </submittedName>
</protein>
<reference evidence="4" key="1">
    <citation type="journal article" date="2020" name="Stud. Mycol.">
        <title>101 Dothideomycetes genomes: a test case for predicting lifestyles and emergence of pathogens.</title>
        <authorList>
            <person name="Haridas S."/>
            <person name="Albert R."/>
            <person name="Binder M."/>
            <person name="Bloem J."/>
            <person name="Labutti K."/>
            <person name="Salamov A."/>
            <person name="Andreopoulos B."/>
            <person name="Baker S."/>
            <person name="Barry K."/>
            <person name="Bills G."/>
            <person name="Bluhm B."/>
            <person name="Cannon C."/>
            <person name="Castanera R."/>
            <person name="Culley D."/>
            <person name="Daum C."/>
            <person name="Ezra D."/>
            <person name="Gonzalez J."/>
            <person name="Henrissat B."/>
            <person name="Kuo A."/>
            <person name="Liang C."/>
            <person name="Lipzen A."/>
            <person name="Lutzoni F."/>
            <person name="Magnuson J."/>
            <person name="Mondo S."/>
            <person name="Nolan M."/>
            <person name="Ohm R."/>
            <person name="Pangilinan J."/>
            <person name="Park H.-J."/>
            <person name="Ramirez L."/>
            <person name="Alfaro M."/>
            <person name="Sun H."/>
            <person name="Tritt A."/>
            <person name="Yoshinaga Y."/>
            <person name="Zwiers L.-H."/>
            <person name="Turgeon B."/>
            <person name="Goodwin S."/>
            <person name="Spatafora J."/>
            <person name="Crous P."/>
            <person name="Grigoriev I."/>
        </authorList>
    </citation>
    <scope>NUCLEOTIDE SEQUENCE</scope>
    <source>
        <strain evidence="4">Tuck. ex Michener</strain>
    </source>
</reference>
<name>A0A6A6GTN6_VIRVR</name>
<keyword evidence="5" id="KW-1185">Reference proteome</keyword>
<dbReference type="PANTHER" id="PTHR16184:SF6">
    <property type="entry name" value="ELONGATOR COMPLEX PROTEIN 6"/>
    <property type="match status" value="1"/>
</dbReference>
<sequence length="429" mass="45250">MPQPTTRNRIPPLLETYLHLPRETTLVLLTGILNASANWLVVKYLSALLANDAWTNRNQLDKKAPVEGEKLALRENANEELASGPRDNANVSAGKNMRNGSENESRDEYSVVLVSWMRDWEFWSMEGRKVGGLDLQSLARQKRFAFVDCLTGLFDSPSNEQSASGKSQKASSPSISPFSAAKPSTSSPAATQPASSPPSSGPSQRTPPQPRRPPGAQTQSKDLPTESPSRPHILTPPNPSIPALKSTIEQALTQLSPLTCLVLDTPSLLLSTTPNTTSSTTTSSSSSSSSSTTPLTLTHSLLSLLPTLTPHPTHLIISDLADSPLLRPTQRLTTTHSASLSLYSSPSAHGVGSSSGGGSVEAADDGGNGGGGGSGGDPIALAHATWLVSVAHRAQLVLACRPLASGTERELLYYLGNDGVVKVFGRGEE</sequence>